<comment type="caution">
    <text evidence="8">The sequence shown here is derived from an EMBL/GenBank/DDBJ whole genome shotgun (WGS) entry which is preliminary data.</text>
</comment>
<proteinExistence type="predicted"/>
<dbReference type="Pfam" id="PF00929">
    <property type="entry name" value="RNase_T"/>
    <property type="match status" value="1"/>
</dbReference>
<dbReference type="InterPro" id="IPR036397">
    <property type="entry name" value="RNaseH_sf"/>
</dbReference>
<evidence type="ECO:0000256" key="6">
    <source>
        <dbReference type="SAM" id="MobiDB-lite"/>
    </source>
</evidence>
<dbReference type="CDD" id="cd06137">
    <property type="entry name" value="DEDDh_RNase"/>
    <property type="match status" value="1"/>
</dbReference>
<dbReference type="PANTHER" id="PTHR12801">
    <property type="entry name" value="RNA EXONUCLEASE REXO1 / RECO3 FAMILY MEMBER-RELATED"/>
    <property type="match status" value="1"/>
</dbReference>
<dbReference type="EMBL" id="ONZQ02000004">
    <property type="protein sequence ID" value="SPO01000.1"/>
    <property type="molecule type" value="Genomic_DNA"/>
</dbReference>
<gene>
    <name evidence="8" type="ORF">DNG_03748</name>
</gene>
<reference evidence="8" key="1">
    <citation type="submission" date="2018-03" db="EMBL/GenBank/DDBJ databases">
        <authorList>
            <person name="Guldener U."/>
        </authorList>
    </citation>
    <scope>NUCLEOTIDE SEQUENCE</scope>
</reference>
<dbReference type="SUPFAM" id="SSF53098">
    <property type="entry name" value="Ribonuclease H-like"/>
    <property type="match status" value="1"/>
</dbReference>
<evidence type="ECO:0000256" key="2">
    <source>
        <dbReference type="ARBA" id="ARBA00022722"/>
    </source>
</evidence>
<feature type="region of interest" description="Disordered" evidence="6">
    <location>
        <begin position="84"/>
        <end position="108"/>
    </location>
</feature>
<dbReference type="GO" id="GO:0004527">
    <property type="term" value="F:exonuclease activity"/>
    <property type="evidence" value="ECO:0007669"/>
    <property type="project" value="UniProtKB-KW"/>
</dbReference>
<evidence type="ECO:0000313" key="8">
    <source>
        <dbReference type="EMBL" id="SPO01000.1"/>
    </source>
</evidence>
<dbReference type="GO" id="GO:0005634">
    <property type="term" value="C:nucleus"/>
    <property type="evidence" value="ECO:0007669"/>
    <property type="project" value="TreeGrafter"/>
</dbReference>
<evidence type="ECO:0000259" key="7">
    <source>
        <dbReference type="SMART" id="SM00479"/>
    </source>
</evidence>
<dbReference type="GO" id="GO:0000027">
    <property type="term" value="P:ribosomal large subunit assembly"/>
    <property type="evidence" value="ECO:0007669"/>
    <property type="project" value="TreeGrafter"/>
</dbReference>
<feature type="domain" description="Exonuclease" evidence="7">
    <location>
        <begin position="169"/>
        <end position="361"/>
    </location>
</feature>
<accession>A0AAE8MUR1</accession>
<keyword evidence="3" id="KW-0378">Hydrolase</keyword>
<dbReference type="AlphaFoldDB" id="A0AAE8MUR1"/>
<keyword evidence="4" id="KW-0269">Exonuclease</keyword>
<comment type="function">
    <text evidence="5">Exoribonuclease involved in ribosome biosynthesis. Involved in the processing of ITS1, the internal transcribed spacer localized between the 18S and 5.8S rRNAs.</text>
</comment>
<keyword evidence="1" id="KW-0698">rRNA processing</keyword>
<dbReference type="GO" id="GO:0006364">
    <property type="term" value="P:rRNA processing"/>
    <property type="evidence" value="ECO:0007669"/>
    <property type="project" value="UniProtKB-KW"/>
</dbReference>
<dbReference type="InterPro" id="IPR012337">
    <property type="entry name" value="RNaseH-like_sf"/>
</dbReference>
<organism evidence="8 9">
    <name type="scientific">Cephalotrichum gorgonifer</name>
    <dbReference type="NCBI Taxonomy" id="2041049"/>
    <lineage>
        <taxon>Eukaryota</taxon>
        <taxon>Fungi</taxon>
        <taxon>Dikarya</taxon>
        <taxon>Ascomycota</taxon>
        <taxon>Pezizomycotina</taxon>
        <taxon>Sordariomycetes</taxon>
        <taxon>Hypocreomycetidae</taxon>
        <taxon>Microascales</taxon>
        <taxon>Microascaceae</taxon>
        <taxon>Cephalotrichum</taxon>
    </lineage>
</organism>
<evidence type="ECO:0000256" key="1">
    <source>
        <dbReference type="ARBA" id="ARBA00022552"/>
    </source>
</evidence>
<evidence type="ECO:0000256" key="5">
    <source>
        <dbReference type="ARBA" id="ARBA00025599"/>
    </source>
</evidence>
<evidence type="ECO:0000256" key="4">
    <source>
        <dbReference type="ARBA" id="ARBA00022839"/>
    </source>
</evidence>
<dbReference type="Gene3D" id="3.30.420.10">
    <property type="entry name" value="Ribonuclease H-like superfamily/Ribonuclease H"/>
    <property type="match status" value="1"/>
</dbReference>
<evidence type="ECO:0000313" key="9">
    <source>
        <dbReference type="Proteomes" id="UP001187682"/>
    </source>
</evidence>
<dbReference type="InterPro" id="IPR047021">
    <property type="entry name" value="REXO1/3/4-like"/>
</dbReference>
<keyword evidence="9" id="KW-1185">Reference proteome</keyword>
<protein>
    <recommendedName>
        <fullName evidence="7">Exonuclease domain-containing protein</fullName>
    </recommendedName>
</protein>
<dbReference type="PANTHER" id="PTHR12801:SF45">
    <property type="entry name" value="RNA EXONUCLEASE 4"/>
    <property type="match status" value="1"/>
</dbReference>
<dbReference type="SMART" id="SM00479">
    <property type="entry name" value="EXOIII"/>
    <property type="match status" value="1"/>
</dbReference>
<dbReference type="Proteomes" id="UP001187682">
    <property type="component" value="Unassembled WGS sequence"/>
</dbReference>
<dbReference type="InterPro" id="IPR013520">
    <property type="entry name" value="Ribonucl_H"/>
</dbReference>
<dbReference type="GO" id="GO:0003676">
    <property type="term" value="F:nucleic acid binding"/>
    <property type="evidence" value="ECO:0007669"/>
    <property type="project" value="InterPro"/>
</dbReference>
<evidence type="ECO:0000256" key="3">
    <source>
        <dbReference type="ARBA" id="ARBA00022801"/>
    </source>
</evidence>
<sequence>MSSSSAAAGGAVSVPIDESIYGQELERLVQSKGVLRAKGYTLEQLSPGELEKKQRCGRCYKLYTQNPWRTDPYYYDDNYSDEDAYVAQNPDGPTAGPQSQPKPRRPSGICLYHDGEQENKVWTCCGQKIPCKGEDFHSSKAAYTNAELAERWKFFTTLTTDRNQVGPRRAIVIDCEMGVSVMGDMELISLAAIDYFTGEVLINSLVSPLVSMRHYNTQYSGISGKDMHEARKAKACFRGRNQARKALYPFIGPDTIIIGHALENDLNALRLIHPRVVDTQIVASNLASARRDAHKMLQAQEGSGGDGMAGAYTTGYQNNRGLKSLAWECLRRNIQTGGHDALEDVRATRDLLQWHLVHVVPLKASNPEAYFPIF</sequence>
<keyword evidence="2" id="KW-0540">Nuclease</keyword>
<name>A0AAE8MUR1_9PEZI</name>